<evidence type="ECO:0008006" key="3">
    <source>
        <dbReference type="Google" id="ProtNLM"/>
    </source>
</evidence>
<comment type="caution">
    <text evidence="1">The sequence shown here is derived from an EMBL/GenBank/DDBJ whole genome shotgun (WGS) entry which is preliminary data.</text>
</comment>
<proteinExistence type="predicted"/>
<reference evidence="1 2" key="1">
    <citation type="submission" date="2020-08" db="EMBL/GenBank/DDBJ databases">
        <title>Genomic Encyclopedia of Type Strains, Phase IV (KMG-V): Genome sequencing to study the core and pangenomes of soil and plant-associated prokaryotes.</title>
        <authorList>
            <person name="Whitman W."/>
        </authorList>
    </citation>
    <scope>NUCLEOTIDE SEQUENCE [LARGE SCALE GENOMIC DNA]</scope>
    <source>
        <strain evidence="1 2">S3M1</strain>
    </source>
</reference>
<dbReference type="RefSeq" id="WP_183884057.1">
    <property type="nucleotide sequence ID" value="NZ_JACHCE010000007.1"/>
</dbReference>
<organism evidence="1 2">
    <name type="scientific">Pedobacter cryoconitis</name>
    <dbReference type="NCBI Taxonomy" id="188932"/>
    <lineage>
        <taxon>Bacteria</taxon>
        <taxon>Pseudomonadati</taxon>
        <taxon>Bacteroidota</taxon>
        <taxon>Sphingobacteriia</taxon>
        <taxon>Sphingobacteriales</taxon>
        <taxon>Sphingobacteriaceae</taxon>
        <taxon>Pedobacter</taxon>
    </lineage>
</organism>
<gene>
    <name evidence="1" type="ORF">HDE68_004151</name>
</gene>
<dbReference type="Pfam" id="PF14136">
    <property type="entry name" value="DUF4303"/>
    <property type="match status" value="1"/>
</dbReference>
<dbReference type="AlphaFoldDB" id="A0A7W8ZQP8"/>
<protein>
    <recommendedName>
        <fullName evidence="3">DUF4303 domain-containing protein</fullName>
    </recommendedName>
</protein>
<name>A0A7W8ZQP8_9SPHI</name>
<dbReference type="InterPro" id="IPR025409">
    <property type="entry name" value="DUF4303"/>
</dbReference>
<accession>A0A7W8ZQP8</accession>
<dbReference type="Proteomes" id="UP000537204">
    <property type="component" value="Unassembled WGS sequence"/>
</dbReference>
<dbReference type="EMBL" id="JACHCE010000007">
    <property type="protein sequence ID" value="MBB5638225.1"/>
    <property type="molecule type" value="Genomic_DNA"/>
</dbReference>
<sequence length="178" mass="20909">MQKIDFESIENELLEFAKTEVIKFVEAHPGEVFYAFAFDCNAEYAEVNLCFNTEEAFTKTLTECQSGKYKDSYQTEEQIYDLRYNTGDWDYQCFSTKYVLSEDELFGDEDQDNEKENEDDESNNELSDTLLLLFSKTLLEFIKTEEFKKIPKTTGFKVFCVDHNEDLEEAELRLSNLL</sequence>
<evidence type="ECO:0000313" key="1">
    <source>
        <dbReference type="EMBL" id="MBB5638225.1"/>
    </source>
</evidence>
<evidence type="ECO:0000313" key="2">
    <source>
        <dbReference type="Proteomes" id="UP000537204"/>
    </source>
</evidence>